<dbReference type="PANTHER" id="PTHR21261:SF15">
    <property type="entry name" value="BEATEN PATH IIIA, ISOFORM D-RELATED"/>
    <property type="match status" value="1"/>
</dbReference>
<accession>T1JR74</accession>
<name>T1JR74_TETUR</name>
<dbReference type="EnsemblMetazoa" id="tetur01g05870.1">
    <property type="protein sequence ID" value="tetur01g05870.1"/>
    <property type="gene ID" value="tetur01g05870"/>
</dbReference>
<keyword evidence="4" id="KW-1185">Reference proteome</keyword>
<dbReference type="HOGENOM" id="CLU_046048_0_2_1"/>
<dbReference type="Pfam" id="PF07686">
    <property type="entry name" value="V-set"/>
    <property type="match status" value="1"/>
</dbReference>
<dbReference type="SMART" id="SM00409">
    <property type="entry name" value="IG"/>
    <property type="match status" value="1"/>
</dbReference>
<reference evidence="4" key="1">
    <citation type="submission" date="2011-08" db="EMBL/GenBank/DDBJ databases">
        <authorList>
            <person name="Rombauts S."/>
        </authorList>
    </citation>
    <scope>NUCLEOTIDE SEQUENCE</scope>
    <source>
        <strain evidence="4">London</strain>
    </source>
</reference>
<dbReference type="STRING" id="32264.T1JR74"/>
<organism evidence="3 4">
    <name type="scientific">Tetranychus urticae</name>
    <name type="common">Two-spotted spider mite</name>
    <dbReference type="NCBI Taxonomy" id="32264"/>
    <lineage>
        <taxon>Eukaryota</taxon>
        <taxon>Metazoa</taxon>
        <taxon>Ecdysozoa</taxon>
        <taxon>Arthropoda</taxon>
        <taxon>Chelicerata</taxon>
        <taxon>Arachnida</taxon>
        <taxon>Acari</taxon>
        <taxon>Acariformes</taxon>
        <taxon>Trombidiformes</taxon>
        <taxon>Prostigmata</taxon>
        <taxon>Eleutherengona</taxon>
        <taxon>Raphignathae</taxon>
        <taxon>Tetranychoidea</taxon>
        <taxon>Tetranychidae</taxon>
        <taxon>Tetranychus</taxon>
    </lineage>
</organism>
<evidence type="ECO:0000256" key="1">
    <source>
        <dbReference type="SAM" id="SignalP"/>
    </source>
</evidence>
<dbReference type="InterPro" id="IPR007110">
    <property type="entry name" value="Ig-like_dom"/>
</dbReference>
<dbReference type="FunFam" id="2.60.40.10:FF:000437">
    <property type="entry name" value="Beat-IIIc, isoform A"/>
    <property type="match status" value="1"/>
</dbReference>
<dbReference type="SUPFAM" id="SSF48726">
    <property type="entry name" value="Immunoglobulin"/>
    <property type="match status" value="1"/>
</dbReference>
<evidence type="ECO:0000313" key="4">
    <source>
        <dbReference type="Proteomes" id="UP000015104"/>
    </source>
</evidence>
<feature type="signal peptide" evidence="1">
    <location>
        <begin position="1"/>
        <end position="19"/>
    </location>
</feature>
<feature type="domain" description="Ig-like" evidence="2">
    <location>
        <begin position="142"/>
        <end position="240"/>
    </location>
</feature>
<dbReference type="Proteomes" id="UP000015104">
    <property type="component" value="Unassembled WGS sequence"/>
</dbReference>
<proteinExistence type="predicted"/>
<dbReference type="AlphaFoldDB" id="T1JR74"/>
<keyword evidence="1" id="KW-0732">Signal</keyword>
<reference evidence="3" key="2">
    <citation type="submission" date="2015-06" db="UniProtKB">
        <authorList>
            <consortium name="EnsemblMetazoa"/>
        </authorList>
    </citation>
    <scope>IDENTIFICATION</scope>
</reference>
<dbReference type="eggNOG" id="ENOG502QU73">
    <property type="taxonomic scope" value="Eukaryota"/>
</dbReference>
<dbReference type="Gene3D" id="2.60.40.10">
    <property type="entry name" value="Immunoglobulins"/>
    <property type="match status" value="2"/>
</dbReference>
<sequence>MINSANLFLLLAIYHVIQETRLVTSLRLIMFDLPSPVMRGDSVELSCIYELENDRLYSVKWYKNNVEFYRFVPRDWPPGQFLPHKGIRVDLSRSGKNSVYLKDVDLNSTGIYRCEVSAEAPTFNTAEMEKEMKVFVLPSEGPKITGTKRQVKLGDSINPNCTSSKSKPASTLRWFINGNEVGIEHQSSHSTTLHEDGLESSHLGLKMIVKDEHFKNGLMKIKCTATISRIYIMSNEATIRAEGLSHQSSRLHLSENLNQAVQPSATTSCFLLTNSLTLISIILINLLLNQLKT</sequence>
<dbReference type="KEGG" id="tut:107370601"/>
<dbReference type="InterPro" id="IPR013106">
    <property type="entry name" value="Ig_V-set"/>
</dbReference>
<dbReference type="OMA" id="PAAMLSW"/>
<feature type="chain" id="PRO_5007728927" description="Ig-like domain-containing protein" evidence="1">
    <location>
        <begin position="20"/>
        <end position="293"/>
    </location>
</feature>
<protein>
    <recommendedName>
        <fullName evidence="2">Ig-like domain-containing protein</fullName>
    </recommendedName>
</protein>
<dbReference type="PANTHER" id="PTHR21261">
    <property type="entry name" value="BEAT PROTEIN"/>
    <property type="match status" value="1"/>
</dbReference>
<dbReference type="EMBL" id="CAEY01000446">
    <property type="status" value="NOT_ANNOTATED_CDS"/>
    <property type="molecule type" value="Genomic_DNA"/>
</dbReference>
<dbReference type="OrthoDB" id="10015491at2759"/>
<feature type="domain" description="Ig-like" evidence="2">
    <location>
        <begin position="24"/>
        <end position="124"/>
    </location>
</feature>
<dbReference type="InterPro" id="IPR003599">
    <property type="entry name" value="Ig_sub"/>
</dbReference>
<evidence type="ECO:0000259" key="2">
    <source>
        <dbReference type="PROSITE" id="PS50835"/>
    </source>
</evidence>
<dbReference type="InterPro" id="IPR036179">
    <property type="entry name" value="Ig-like_dom_sf"/>
</dbReference>
<dbReference type="InterPro" id="IPR013783">
    <property type="entry name" value="Ig-like_fold"/>
</dbReference>
<gene>
    <name evidence="3" type="primary">107370601</name>
</gene>
<dbReference type="PROSITE" id="PS50835">
    <property type="entry name" value="IG_LIKE"/>
    <property type="match status" value="2"/>
</dbReference>
<evidence type="ECO:0000313" key="3">
    <source>
        <dbReference type="EnsemblMetazoa" id="tetur01g05870.1"/>
    </source>
</evidence>